<dbReference type="EC" id="2.5.1.3" evidence="9"/>
<feature type="binding site" evidence="9">
    <location>
        <begin position="187"/>
        <end position="188"/>
    </location>
    <ligand>
        <name>2-[(2R,5Z)-2-carboxy-4-methylthiazol-5(2H)-ylidene]ethyl phosphate</name>
        <dbReference type="ChEBI" id="CHEBI:62899"/>
    </ligand>
</feature>
<evidence type="ECO:0000256" key="7">
    <source>
        <dbReference type="ARBA" id="ARBA00047851"/>
    </source>
</evidence>
<comment type="function">
    <text evidence="9">Condenses 4-methyl-5-(beta-hydroxyethyl)thiazole monophosphate (THZ-P) and 2-methyl-4-amino-5-hydroxymethyl pyrimidine pyrophosphate (HMP-PP) to form thiamine monophosphate (TMP).</text>
</comment>
<feature type="domain" description="Thiamine phosphate synthase/TenI" evidence="12">
    <location>
        <begin position="10"/>
        <end position="190"/>
    </location>
</feature>
<dbReference type="AlphaFoldDB" id="A0A084JR64"/>
<dbReference type="PANTHER" id="PTHR20857">
    <property type="entry name" value="THIAMINE-PHOSPHATE PYROPHOSPHORYLASE"/>
    <property type="match status" value="1"/>
</dbReference>
<comment type="pathway">
    <text evidence="1 9 11">Cofactor biosynthesis; thiamine diphosphate biosynthesis; thiamine phosphate from 4-amino-2-methyl-5-diphosphomethylpyrimidine and 4-methyl-5-(2-phosphoethyl)-thiazole: step 1/1.</text>
</comment>
<dbReference type="CDD" id="cd00564">
    <property type="entry name" value="TMP_TenI"/>
    <property type="match status" value="1"/>
</dbReference>
<dbReference type="UniPathway" id="UPA00060">
    <property type="reaction ID" value="UER00141"/>
</dbReference>
<dbReference type="FunFam" id="3.20.20.70:FF:000096">
    <property type="entry name" value="Thiamine-phosphate synthase"/>
    <property type="match status" value="1"/>
</dbReference>
<evidence type="ECO:0000256" key="10">
    <source>
        <dbReference type="RuleBase" id="RU003826"/>
    </source>
</evidence>
<keyword evidence="4 9" id="KW-0460">Magnesium</keyword>
<dbReference type="RefSeq" id="WP_038277800.1">
    <property type="nucleotide sequence ID" value="NZ_JPME01000004.1"/>
</dbReference>
<comment type="catalytic activity">
    <reaction evidence="6 9 10">
        <text>4-methyl-5-(2-phosphooxyethyl)-thiazole + 4-amino-2-methyl-5-(diphosphooxymethyl)pyrimidine + H(+) = thiamine phosphate + diphosphate</text>
        <dbReference type="Rhea" id="RHEA:22328"/>
        <dbReference type="ChEBI" id="CHEBI:15378"/>
        <dbReference type="ChEBI" id="CHEBI:33019"/>
        <dbReference type="ChEBI" id="CHEBI:37575"/>
        <dbReference type="ChEBI" id="CHEBI:57841"/>
        <dbReference type="ChEBI" id="CHEBI:58296"/>
        <dbReference type="EC" id="2.5.1.3"/>
    </reaction>
</comment>
<protein>
    <recommendedName>
        <fullName evidence="9">Thiamine-phosphate synthase</fullName>
        <shortName evidence="9">TP synthase</shortName>
        <shortName evidence="9">TPS</shortName>
        <ecNumber evidence="9">2.5.1.3</ecNumber>
    </recommendedName>
    <alternativeName>
        <fullName evidence="9">Thiamine-phosphate pyrophosphorylase</fullName>
        <shortName evidence="9">TMP pyrophosphorylase</shortName>
        <shortName evidence="9">TMP-PPase</shortName>
    </alternativeName>
</protein>
<feature type="binding site" evidence="9">
    <location>
        <position position="140"/>
    </location>
    <ligand>
        <name>4-amino-2-methyl-5-(diphosphooxymethyl)pyrimidine</name>
        <dbReference type="ChEBI" id="CHEBI:57841"/>
    </ligand>
</feature>
<dbReference type="InterPro" id="IPR034291">
    <property type="entry name" value="TMP_synthase"/>
</dbReference>
<keyword evidence="14" id="KW-1185">Reference proteome</keyword>
<dbReference type="GO" id="GO:0005737">
    <property type="term" value="C:cytoplasm"/>
    <property type="evidence" value="ECO:0007669"/>
    <property type="project" value="TreeGrafter"/>
</dbReference>
<feature type="binding site" evidence="9">
    <location>
        <position position="73"/>
    </location>
    <ligand>
        <name>Mg(2+)</name>
        <dbReference type="ChEBI" id="CHEBI:18420"/>
    </ligand>
</feature>
<dbReference type="InterPro" id="IPR022998">
    <property type="entry name" value="ThiamineP_synth_TenI"/>
</dbReference>
<comment type="catalytic activity">
    <reaction evidence="7 9 10">
        <text>2-(2-carboxy-4-methylthiazol-5-yl)ethyl phosphate + 4-amino-2-methyl-5-(diphosphooxymethyl)pyrimidine + 2 H(+) = thiamine phosphate + CO2 + diphosphate</text>
        <dbReference type="Rhea" id="RHEA:47848"/>
        <dbReference type="ChEBI" id="CHEBI:15378"/>
        <dbReference type="ChEBI" id="CHEBI:16526"/>
        <dbReference type="ChEBI" id="CHEBI:33019"/>
        <dbReference type="ChEBI" id="CHEBI:37575"/>
        <dbReference type="ChEBI" id="CHEBI:57841"/>
        <dbReference type="ChEBI" id="CHEBI:62890"/>
        <dbReference type="EC" id="2.5.1.3"/>
    </reaction>
</comment>
<dbReference type="GO" id="GO:0004789">
    <property type="term" value="F:thiamine-phosphate diphosphorylase activity"/>
    <property type="evidence" value="ECO:0007669"/>
    <property type="project" value="UniProtKB-UniRule"/>
</dbReference>
<gene>
    <name evidence="9" type="primary">thiE</name>
    <name evidence="13" type="ORF">IO98_03270</name>
</gene>
<evidence type="ECO:0000313" key="14">
    <source>
        <dbReference type="Proteomes" id="UP000028525"/>
    </source>
</evidence>
<keyword evidence="3 9" id="KW-0479">Metal-binding</keyword>
<dbReference type="InterPro" id="IPR013785">
    <property type="entry name" value="Aldolase_TIM"/>
</dbReference>
<dbReference type="Gene3D" id="3.20.20.70">
    <property type="entry name" value="Aldolase class I"/>
    <property type="match status" value="1"/>
</dbReference>
<feature type="binding site" evidence="9">
    <location>
        <position position="167"/>
    </location>
    <ligand>
        <name>2-[(2R,5Z)-2-carboxy-4-methylthiazol-5(2H)-ylidene]ethyl phosphate</name>
        <dbReference type="ChEBI" id="CHEBI:62899"/>
    </ligand>
</feature>
<dbReference type="Pfam" id="PF02581">
    <property type="entry name" value="TMP-TENI"/>
    <property type="match status" value="1"/>
</dbReference>
<proteinExistence type="inferred from homology"/>
<comment type="similarity">
    <text evidence="9 10">Belongs to the thiamine-phosphate synthase family.</text>
</comment>
<dbReference type="EMBL" id="JPME01000004">
    <property type="protein sequence ID" value="KEZ91448.1"/>
    <property type="molecule type" value="Genomic_DNA"/>
</dbReference>
<reference evidence="13 14" key="1">
    <citation type="submission" date="2014-07" db="EMBL/GenBank/DDBJ databases">
        <title>Draft genome of Clostridium celerecrescens 152B isolated from sediments associated with methane hydrate from Krishna Godavari basin.</title>
        <authorList>
            <person name="Honkalas V.S."/>
            <person name="Dabir A.P."/>
            <person name="Arora P."/>
            <person name="Dhakephalkar P.K."/>
        </authorList>
    </citation>
    <scope>NUCLEOTIDE SEQUENCE [LARGE SCALE GENOMIC DNA]</scope>
    <source>
        <strain evidence="13 14">152B</strain>
    </source>
</reference>
<sequence>MKFHKDMLFLYGVTDQAFTGEKTLTEQIEEALSAGVTLLQLREKGLDKRAFLEEALLVRELTKHYGVPLIINDDVEIALRCGADGVHVGQDDLSPSEVRRLIGPDRILGVTAKDVSQAKDAFMDGADYIGSGAIFPSTTKKDAIPLTLEQLSAICRSVPIPVVAIGGITVENVSSLKGTGVAGAAVVSGIFGQKDITAAVRHLKEQLLKVVSP</sequence>
<feature type="binding site" evidence="9">
    <location>
        <position position="111"/>
    </location>
    <ligand>
        <name>4-amino-2-methyl-5-(diphosphooxymethyl)pyrimidine</name>
        <dbReference type="ChEBI" id="CHEBI:57841"/>
    </ligand>
</feature>
<name>A0A084JR64_9FIRM</name>
<dbReference type="GO" id="GO:0009228">
    <property type="term" value="P:thiamine biosynthetic process"/>
    <property type="evidence" value="ECO:0007669"/>
    <property type="project" value="UniProtKB-KW"/>
</dbReference>
<feature type="binding site" evidence="9">
    <location>
        <position position="92"/>
    </location>
    <ligand>
        <name>Mg(2+)</name>
        <dbReference type="ChEBI" id="CHEBI:18420"/>
    </ligand>
</feature>
<evidence type="ECO:0000313" key="13">
    <source>
        <dbReference type="EMBL" id="KEZ91448.1"/>
    </source>
</evidence>
<feature type="binding site" evidence="9">
    <location>
        <begin position="40"/>
        <end position="44"/>
    </location>
    <ligand>
        <name>4-amino-2-methyl-5-(diphosphooxymethyl)pyrimidine</name>
        <dbReference type="ChEBI" id="CHEBI:57841"/>
    </ligand>
</feature>
<comment type="cofactor">
    <cofactor evidence="9">
        <name>Mg(2+)</name>
        <dbReference type="ChEBI" id="CHEBI:18420"/>
    </cofactor>
    <text evidence="9">Binds 1 Mg(2+) ion per subunit.</text>
</comment>
<dbReference type="InterPro" id="IPR036206">
    <property type="entry name" value="ThiamineP_synth_sf"/>
</dbReference>
<evidence type="ECO:0000256" key="4">
    <source>
        <dbReference type="ARBA" id="ARBA00022842"/>
    </source>
</evidence>
<dbReference type="GO" id="GO:0009229">
    <property type="term" value="P:thiamine diphosphate biosynthetic process"/>
    <property type="evidence" value="ECO:0007669"/>
    <property type="project" value="UniProtKB-UniRule"/>
</dbReference>
<dbReference type="Proteomes" id="UP000028525">
    <property type="component" value="Unassembled WGS sequence"/>
</dbReference>
<dbReference type="GO" id="GO:0000287">
    <property type="term" value="F:magnesium ion binding"/>
    <property type="evidence" value="ECO:0007669"/>
    <property type="project" value="UniProtKB-UniRule"/>
</dbReference>
<evidence type="ECO:0000259" key="12">
    <source>
        <dbReference type="Pfam" id="PF02581"/>
    </source>
</evidence>
<dbReference type="PANTHER" id="PTHR20857:SF15">
    <property type="entry name" value="THIAMINE-PHOSPHATE SYNTHASE"/>
    <property type="match status" value="1"/>
</dbReference>
<dbReference type="STRING" id="29354.IO98_03270"/>
<organism evidence="13 14">
    <name type="scientific">Lacrimispora celerecrescens</name>
    <dbReference type="NCBI Taxonomy" id="29354"/>
    <lineage>
        <taxon>Bacteria</taxon>
        <taxon>Bacillati</taxon>
        <taxon>Bacillota</taxon>
        <taxon>Clostridia</taxon>
        <taxon>Lachnospirales</taxon>
        <taxon>Lachnospiraceae</taxon>
        <taxon>Lacrimispora</taxon>
    </lineage>
</organism>
<dbReference type="HAMAP" id="MF_00097">
    <property type="entry name" value="TMP_synthase"/>
    <property type="match status" value="1"/>
</dbReference>
<accession>A0A084JR64</accession>
<feature type="binding site" evidence="9">
    <location>
        <position position="72"/>
    </location>
    <ligand>
        <name>4-amino-2-methyl-5-(diphosphooxymethyl)pyrimidine</name>
        <dbReference type="ChEBI" id="CHEBI:57841"/>
    </ligand>
</feature>
<evidence type="ECO:0000256" key="9">
    <source>
        <dbReference type="HAMAP-Rule" id="MF_00097"/>
    </source>
</evidence>
<evidence type="ECO:0000256" key="6">
    <source>
        <dbReference type="ARBA" id="ARBA00047334"/>
    </source>
</evidence>
<keyword evidence="5 9" id="KW-0784">Thiamine biosynthesis</keyword>
<dbReference type="OrthoDB" id="9812206at2"/>
<evidence type="ECO:0000256" key="1">
    <source>
        <dbReference type="ARBA" id="ARBA00005165"/>
    </source>
</evidence>
<dbReference type="NCBIfam" id="TIGR00693">
    <property type="entry name" value="thiE"/>
    <property type="match status" value="1"/>
</dbReference>
<evidence type="ECO:0000256" key="3">
    <source>
        <dbReference type="ARBA" id="ARBA00022723"/>
    </source>
</evidence>
<evidence type="ECO:0000256" key="11">
    <source>
        <dbReference type="RuleBase" id="RU004253"/>
    </source>
</evidence>
<evidence type="ECO:0000256" key="5">
    <source>
        <dbReference type="ARBA" id="ARBA00022977"/>
    </source>
</evidence>
<feature type="binding site" evidence="9">
    <location>
        <begin position="137"/>
        <end position="139"/>
    </location>
    <ligand>
        <name>2-[(2R,5Z)-2-carboxy-4-methylthiazol-5(2H)-ylidene]ethyl phosphate</name>
        <dbReference type="ChEBI" id="CHEBI:62899"/>
    </ligand>
</feature>
<dbReference type="SUPFAM" id="SSF51391">
    <property type="entry name" value="Thiamin phosphate synthase"/>
    <property type="match status" value="1"/>
</dbReference>
<evidence type="ECO:0000256" key="2">
    <source>
        <dbReference type="ARBA" id="ARBA00022679"/>
    </source>
</evidence>
<comment type="caution">
    <text evidence="13">The sequence shown here is derived from an EMBL/GenBank/DDBJ whole genome shotgun (WGS) entry which is preliminary data.</text>
</comment>
<keyword evidence="2 9" id="KW-0808">Transferase</keyword>
<evidence type="ECO:0000256" key="8">
    <source>
        <dbReference type="ARBA" id="ARBA00047883"/>
    </source>
</evidence>
<comment type="catalytic activity">
    <reaction evidence="8 9 10">
        <text>2-[(2R,5Z)-2-carboxy-4-methylthiazol-5(2H)-ylidene]ethyl phosphate + 4-amino-2-methyl-5-(diphosphooxymethyl)pyrimidine + 2 H(+) = thiamine phosphate + CO2 + diphosphate</text>
        <dbReference type="Rhea" id="RHEA:47844"/>
        <dbReference type="ChEBI" id="CHEBI:15378"/>
        <dbReference type="ChEBI" id="CHEBI:16526"/>
        <dbReference type="ChEBI" id="CHEBI:33019"/>
        <dbReference type="ChEBI" id="CHEBI:37575"/>
        <dbReference type="ChEBI" id="CHEBI:57841"/>
        <dbReference type="ChEBI" id="CHEBI:62899"/>
        <dbReference type="EC" id="2.5.1.3"/>
    </reaction>
</comment>